<evidence type="ECO:0000313" key="10">
    <source>
        <dbReference type="EMBL" id="KAK9507514.1"/>
    </source>
</evidence>
<dbReference type="InterPro" id="IPR052319">
    <property type="entry name" value="Centriolar_ciliogenesis_assoc"/>
</dbReference>
<protein>
    <recommendedName>
        <fullName evidence="9">Centriolar and ciliogenesis-associated protein HYLS1 C-terminal domain-containing protein</fullName>
    </recommendedName>
</protein>
<evidence type="ECO:0000256" key="7">
    <source>
        <dbReference type="ARBA" id="ARBA00023273"/>
    </source>
</evidence>
<feature type="compositionally biased region" description="Basic and acidic residues" evidence="8">
    <location>
        <begin position="258"/>
        <end position="270"/>
    </location>
</feature>
<keyword evidence="4" id="KW-0963">Cytoplasm</keyword>
<feature type="domain" description="Centriolar and ciliogenesis-associated protein HYLS1 C-terminal" evidence="9">
    <location>
        <begin position="200"/>
        <end position="252"/>
    </location>
</feature>
<sequence length="270" mass="30900">MSIDLDPHEVLQHLYSLGYCNITKDQLKDFIKDLKKLIKYDLRKQEKLYQIPQEKLLKPNKENVCHNSPRRDTRSCKNFASRQGEKISYHNDCCQSYIPENYSEKAPLTKEHFVLKPAHHASASSIKHSHICPNCHHTLDCNQSCSSKICAPQCDKDDTDAGSSSEEGTKTITSCSSKLKRSPSKTKKQQANLKPCPSFIRPSSSKVKPPPRADPVALYHYYKTLWSQHTLPGENSHEDLRWRIRHKMSAPPVLTKTQSEHGKKPEWVPS</sequence>
<proteinExistence type="inferred from homology"/>
<evidence type="ECO:0000256" key="5">
    <source>
        <dbReference type="ARBA" id="ARBA00022794"/>
    </source>
</evidence>
<evidence type="ECO:0000256" key="3">
    <source>
        <dbReference type="ARBA" id="ARBA00010091"/>
    </source>
</evidence>
<evidence type="ECO:0000256" key="4">
    <source>
        <dbReference type="ARBA" id="ARBA00022490"/>
    </source>
</evidence>
<evidence type="ECO:0000256" key="8">
    <source>
        <dbReference type="SAM" id="MobiDB-lite"/>
    </source>
</evidence>
<keyword evidence="7" id="KW-0966">Cell projection</keyword>
<feature type="region of interest" description="Disordered" evidence="8">
    <location>
        <begin position="249"/>
        <end position="270"/>
    </location>
</feature>
<comment type="similarity">
    <text evidence="3">Belongs to the HYLS1 family.</text>
</comment>
<dbReference type="GO" id="GO:0005814">
    <property type="term" value="C:centriole"/>
    <property type="evidence" value="ECO:0007669"/>
    <property type="project" value="UniProtKB-SubCell"/>
</dbReference>
<dbReference type="Proteomes" id="UP001461498">
    <property type="component" value="Unassembled WGS sequence"/>
</dbReference>
<dbReference type="InterPro" id="IPR027918">
    <property type="entry name" value="HYLS1_C_dom"/>
</dbReference>
<reference evidence="10 11" key="1">
    <citation type="submission" date="2022-12" db="EMBL/GenBank/DDBJ databases">
        <title>Chromosome-level genome assembly of true bugs.</title>
        <authorList>
            <person name="Ma L."/>
            <person name="Li H."/>
        </authorList>
    </citation>
    <scope>NUCLEOTIDE SEQUENCE [LARGE SCALE GENOMIC DNA]</scope>
    <source>
        <strain evidence="10">Lab_2022b</strain>
    </source>
</reference>
<keyword evidence="6" id="KW-0206">Cytoskeleton</keyword>
<dbReference type="PANTHER" id="PTHR34174:SF1">
    <property type="entry name" value="CENTRIOLAR AND CILIOGENESIS-ASSOCIATED PROTEIN HYLS1"/>
    <property type="match status" value="1"/>
</dbReference>
<keyword evidence="5" id="KW-0970">Cilium biogenesis/degradation</keyword>
<feature type="compositionally biased region" description="Polar residues" evidence="8">
    <location>
        <begin position="161"/>
        <end position="177"/>
    </location>
</feature>
<organism evidence="10 11">
    <name type="scientific">Rhynocoris fuscipes</name>
    <dbReference type="NCBI Taxonomy" id="488301"/>
    <lineage>
        <taxon>Eukaryota</taxon>
        <taxon>Metazoa</taxon>
        <taxon>Ecdysozoa</taxon>
        <taxon>Arthropoda</taxon>
        <taxon>Hexapoda</taxon>
        <taxon>Insecta</taxon>
        <taxon>Pterygota</taxon>
        <taxon>Neoptera</taxon>
        <taxon>Paraneoptera</taxon>
        <taxon>Hemiptera</taxon>
        <taxon>Heteroptera</taxon>
        <taxon>Panheteroptera</taxon>
        <taxon>Cimicomorpha</taxon>
        <taxon>Reduviidae</taxon>
        <taxon>Harpactorinae</taxon>
        <taxon>Harpactorini</taxon>
        <taxon>Rhynocoris</taxon>
    </lineage>
</organism>
<name>A0AAW1D952_9HEMI</name>
<gene>
    <name evidence="10" type="ORF">O3M35_007354</name>
</gene>
<comment type="caution">
    <text evidence="10">The sequence shown here is derived from an EMBL/GenBank/DDBJ whole genome shotgun (WGS) entry which is preliminary data.</text>
</comment>
<keyword evidence="11" id="KW-1185">Reference proteome</keyword>
<feature type="compositionally biased region" description="Basic residues" evidence="8">
    <location>
        <begin position="178"/>
        <end position="188"/>
    </location>
</feature>
<evidence type="ECO:0000313" key="11">
    <source>
        <dbReference type="Proteomes" id="UP001461498"/>
    </source>
</evidence>
<dbReference type="AlphaFoldDB" id="A0AAW1D952"/>
<dbReference type="GO" id="GO:0060271">
    <property type="term" value="P:cilium assembly"/>
    <property type="evidence" value="ECO:0007669"/>
    <property type="project" value="TreeGrafter"/>
</dbReference>
<dbReference type="PANTHER" id="PTHR34174">
    <property type="entry name" value="HYDROLETHALUS SYNDROME PROTEIN 1"/>
    <property type="match status" value="1"/>
</dbReference>
<comment type="subcellular location">
    <subcellularLocation>
        <location evidence="2">Cell projection</location>
        <location evidence="2">Cilium</location>
    </subcellularLocation>
    <subcellularLocation>
        <location evidence="1">Cytoplasm</location>
        <location evidence="1">Cytoskeleton</location>
        <location evidence="1">Microtubule organizing center</location>
        <location evidence="1">Centrosome</location>
        <location evidence="1">Centriole</location>
    </subcellularLocation>
</comment>
<dbReference type="GO" id="GO:0097730">
    <property type="term" value="C:non-motile cilium"/>
    <property type="evidence" value="ECO:0007669"/>
    <property type="project" value="TreeGrafter"/>
</dbReference>
<evidence type="ECO:0000256" key="6">
    <source>
        <dbReference type="ARBA" id="ARBA00023212"/>
    </source>
</evidence>
<evidence type="ECO:0000256" key="1">
    <source>
        <dbReference type="ARBA" id="ARBA00004114"/>
    </source>
</evidence>
<feature type="region of interest" description="Disordered" evidence="8">
    <location>
        <begin position="158"/>
        <end position="211"/>
    </location>
</feature>
<dbReference type="Pfam" id="PF15311">
    <property type="entry name" value="HYLS1_C"/>
    <property type="match status" value="1"/>
</dbReference>
<accession>A0AAW1D952</accession>
<dbReference type="EMBL" id="JAPXFL010000004">
    <property type="protein sequence ID" value="KAK9507514.1"/>
    <property type="molecule type" value="Genomic_DNA"/>
</dbReference>
<evidence type="ECO:0000256" key="2">
    <source>
        <dbReference type="ARBA" id="ARBA00004138"/>
    </source>
</evidence>
<evidence type="ECO:0000259" key="9">
    <source>
        <dbReference type="Pfam" id="PF15311"/>
    </source>
</evidence>